<evidence type="ECO:0000256" key="8">
    <source>
        <dbReference type="ARBA" id="ARBA00047899"/>
    </source>
</evidence>
<dbReference type="InterPro" id="IPR000719">
    <property type="entry name" value="Prot_kinase_dom"/>
</dbReference>
<dbReference type="InterPro" id="IPR011009">
    <property type="entry name" value="Kinase-like_dom_sf"/>
</dbReference>
<evidence type="ECO:0000256" key="2">
    <source>
        <dbReference type="ARBA" id="ARBA00012513"/>
    </source>
</evidence>
<feature type="transmembrane region" description="Helical" evidence="11">
    <location>
        <begin position="541"/>
        <end position="560"/>
    </location>
</feature>
<feature type="transmembrane region" description="Helical" evidence="11">
    <location>
        <begin position="414"/>
        <end position="435"/>
    </location>
</feature>
<accession>A0ABQ8L838</accession>
<evidence type="ECO:0000256" key="5">
    <source>
        <dbReference type="ARBA" id="ARBA00022741"/>
    </source>
</evidence>
<name>A0ABQ8L838_LABRO</name>
<dbReference type="Gene3D" id="1.10.510.10">
    <property type="entry name" value="Transferase(Phosphotransferase) domain 1"/>
    <property type="match status" value="2"/>
</dbReference>
<reference evidence="13 14" key="1">
    <citation type="submission" date="2022-01" db="EMBL/GenBank/DDBJ databases">
        <title>A high-quality chromosome-level genome assembly of rohu carp, Labeo rohita.</title>
        <authorList>
            <person name="Arick M.A. II"/>
            <person name="Hsu C.-Y."/>
            <person name="Magbanua Z."/>
            <person name="Pechanova O."/>
            <person name="Grover C."/>
            <person name="Miller E."/>
            <person name="Thrash A."/>
            <person name="Ezzel L."/>
            <person name="Alam S."/>
            <person name="Benzie J."/>
            <person name="Hamilton M."/>
            <person name="Karsi A."/>
            <person name="Lawrence M.L."/>
            <person name="Peterson D.G."/>
        </authorList>
    </citation>
    <scope>NUCLEOTIDE SEQUENCE [LARGE SCALE GENOMIC DNA]</scope>
    <source>
        <strain evidence="14">BAU-BD-2019</strain>
        <tissue evidence="13">Blood</tissue>
    </source>
</reference>
<dbReference type="InterPro" id="IPR008405">
    <property type="entry name" value="ApoL"/>
</dbReference>
<evidence type="ECO:0000259" key="12">
    <source>
        <dbReference type="PROSITE" id="PS50011"/>
    </source>
</evidence>
<feature type="domain" description="Protein kinase" evidence="12">
    <location>
        <begin position="1"/>
        <end position="324"/>
    </location>
</feature>
<gene>
    <name evidence="13" type="ORF">H4Q32_026557</name>
</gene>
<dbReference type="GO" id="GO:0016301">
    <property type="term" value="F:kinase activity"/>
    <property type="evidence" value="ECO:0007669"/>
    <property type="project" value="UniProtKB-KW"/>
</dbReference>
<evidence type="ECO:0000256" key="1">
    <source>
        <dbReference type="ARBA" id="ARBA00010090"/>
    </source>
</evidence>
<evidence type="ECO:0000313" key="14">
    <source>
        <dbReference type="Proteomes" id="UP000830375"/>
    </source>
</evidence>
<evidence type="ECO:0000256" key="4">
    <source>
        <dbReference type="ARBA" id="ARBA00022679"/>
    </source>
</evidence>
<evidence type="ECO:0000256" key="10">
    <source>
        <dbReference type="SAM" id="Coils"/>
    </source>
</evidence>
<dbReference type="Pfam" id="PF00069">
    <property type="entry name" value="Pkinase"/>
    <property type="match status" value="2"/>
</dbReference>
<dbReference type="EC" id="2.7.11.1" evidence="2"/>
<dbReference type="PANTHER" id="PTHR44899">
    <property type="entry name" value="CAMK FAMILY PROTEIN KINASE"/>
    <property type="match status" value="1"/>
</dbReference>
<keyword evidence="11" id="KW-0472">Membrane</keyword>
<comment type="catalytic activity">
    <reaction evidence="8">
        <text>L-threonyl-[protein] + ATP = O-phospho-L-threonyl-[protein] + ADP + H(+)</text>
        <dbReference type="Rhea" id="RHEA:46608"/>
        <dbReference type="Rhea" id="RHEA-COMP:11060"/>
        <dbReference type="Rhea" id="RHEA-COMP:11605"/>
        <dbReference type="ChEBI" id="CHEBI:15378"/>
        <dbReference type="ChEBI" id="CHEBI:30013"/>
        <dbReference type="ChEBI" id="CHEBI:30616"/>
        <dbReference type="ChEBI" id="CHEBI:61977"/>
        <dbReference type="ChEBI" id="CHEBI:456216"/>
        <dbReference type="EC" id="2.7.11.1"/>
    </reaction>
</comment>
<evidence type="ECO:0000256" key="9">
    <source>
        <dbReference type="ARBA" id="ARBA00048679"/>
    </source>
</evidence>
<keyword evidence="11" id="KW-0812">Transmembrane</keyword>
<dbReference type="SUPFAM" id="SSF56112">
    <property type="entry name" value="Protein kinase-like (PK-like)"/>
    <property type="match status" value="2"/>
</dbReference>
<dbReference type="PANTHER" id="PTHR44899:SF3">
    <property type="entry name" value="SERINE_THREONINE-PROTEIN KINASE NEK1"/>
    <property type="match status" value="1"/>
</dbReference>
<keyword evidence="10" id="KW-0175">Coiled coil</keyword>
<proteinExistence type="inferred from homology"/>
<keyword evidence="7" id="KW-0067">ATP-binding</keyword>
<feature type="coiled-coil region" evidence="10">
    <location>
        <begin position="579"/>
        <end position="613"/>
    </location>
</feature>
<protein>
    <recommendedName>
        <fullName evidence="2">non-specific serine/threonine protein kinase</fullName>
        <ecNumber evidence="2">2.7.11.1</ecNumber>
    </recommendedName>
</protein>
<keyword evidence="6 13" id="KW-0418">Kinase</keyword>
<keyword evidence="11" id="KW-1133">Transmembrane helix</keyword>
<evidence type="ECO:0000256" key="11">
    <source>
        <dbReference type="SAM" id="Phobius"/>
    </source>
</evidence>
<evidence type="ECO:0000256" key="7">
    <source>
        <dbReference type="ARBA" id="ARBA00022840"/>
    </source>
</evidence>
<comment type="catalytic activity">
    <reaction evidence="9">
        <text>L-seryl-[protein] + ATP = O-phospho-L-seryl-[protein] + ADP + H(+)</text>
        <dbReference type="Rhea" id="RHEA:17989"/>
        <dbReference type="Rhea" id="RHEA-COMP:9863"/>
        <dbReference type="Rhea" id="RHEA-COMP:11604"/>
        <dbReference type="ChEBI" id="CHEBI:15378"/>
        <dbReference type="ChEBI" id="CHEBI:29999"/>
        <dbReference type="ChEBI" id="CHEBI:30616"/>
        <dbReference type="ChEBI" id="CHEBI:83421"/>
        <dbReference type="ChEBI" id="CHEBI:456216"/>
        <dbReference type="EC" id="2.7.11.1"/>
    </reaction>
</comment>
<dbReference type="Pfam" id="PF05461">
    <property type="entry name" value="ApoL"/>
    <property type="match status" value="1"/>
</dbReference>
<sequence length="620" mass="68909">MGSKQSVLQEKGYTVMSEQDNEIMVKNNDGDQFVIKKLNANQNEASDFLQKLNHPHIVHHKEIIKDGDCLYLVMELCEGGDVSQKIKDKKKETEILDWTVKICMALKHLHDQQILHKNLQPKNEASGFIQKLNHPHIVDHKEIIKDRDCLYIVMELCEGGDVSQKIKDKKKETEILDWTVKICMALKHLHDQQILHKNLQPKSLFFTACGTIRLGEFGVIHEWSSGTQTANTEALSYIAPEILKGGPYDEKSEIWNLGCIIYEMCMQKCAEKRTADIIPKILNGSYEALPMNFSEDLRQLVKDTLQIDPANRPSVNEILMRPFLIQHLYEMSTKTVNKLNVCKNDEEATNESEDSQEAPVESQVSLKVLEELADGLERVHFNTTVGSLAGGVVGLAGGITSIVGLILTPFTLGASLIVTGVGIGVAVAGGVASGVSNITKMVNQRSDRQKVKLLITDMQEKITSTSYCIQNIQIAVETQRLLSESNESWLNAQSGENTLISAGARLGRGLGGVAELVRLAQVTSVGRIAAQTARVVRVAEVATGVLTGLFVAVDIFFVALDSKEIHNIRRDSASTNKKEQELRSEIMKFVNKIRETKKELKEILNELKVALQSLEPQIPN</sequence>
<evidence type="ECO:0000313" key="13">
    <source>
        <dbReference type="EMBL" id="KAI2646900.1"/>
    </source>
</evidence>
<dbReference type="InterPro" id="IPR051131">
    <property type="entry name" value="NEK_Ser/Thr_kinase_NIMA"/>
</dbReference>
<organism evidence="13 14">
    <name type="scientific">Labeo rohita</name>
    <name type="common">Indian major carp</name>
    <name type="synonym">Cyprinus rohita</name>
    <dbReference type="NCBI Taxonomy" id="84645"/>
    <lineage>
        <taxon>Eukaryota</taxon>
        <taxon>Metazoa</taxon>
        <taxon>Chordata</taxon>
        <taxon>Craniata</taxon>
        <taxon>Vertebrata</taxon>
        <taxon>Euteleostomi</taxon>
        <taxon>Actinopterygii</taxon>
        <taxon>Neopterygii</taxon>
        <taxon>Teleostei</taxon>
        <taxon>Ostariophysi</taxon>
        <taxon>Cypriniformes</taxon>
        <taxon>Cyprinidae</taxon>
        <taxon>Labeoninae</taxon>
        <taxon>Labeonini</taxon>
        <taxon>Labeo</taxon>
    </lineage>
</organism>
<evidence type="ECO:0000256" key="6">
    <source>
        <dbReference type="ARBA" id="ARBA00022777"/>
    </source>
</evidence>
<keyword evidence="5" id="KW-0547">Nucleotide-binding</keyword>
<comment type="similarity">
    <text evidence="1">Belongs to the apolipoprotein L family.</text>
</comment>
<keyword evidence="4" id="KW-0808">Transferase</keyword>
<dbReference type="EMBL" id="JACTAM010000752">
    <property type="protein sequence ID" value="KAI2646900.1"/>
    <property type="molecule type" value="Genomic_DNA"/>
</dbReference>
<keyword evidence="14" id="KW-1185">Reference proteome</keyword>
<comment type="caution">
    <text evidence="13">The sequence shown here is derived from an EMBL/GenBank/DDBJ whole genome shotgun (WGS) entry which is preliminary data.</text>
</comment>
<dbReference type="PROSITE" id="PS50011">
    <property type="entry name" value="PROTEIN_KINASE_DOM"/>
    <property type="match status" value="1"/>
</dbReference>
<evidence type="ECO:0000256" key="3">
    <source>
        <dbReference type="ARBA" id="ARBA00022527"/>
    </source>
</evidence>
<feature type="transmembrane region" description="Helical" evidence="11">
    <location>
        <begin position="388"/>
        <end position="407"/>
    </location>
</feature>
<keyword evidence="3" id="KW-0723">Serine/threonine-protein kinase</keyword>
<dbReference type="Proteomes" id="UP000830375">
    <property type="component" value="Unassembled WGS sequence"/>
</dbReference>